<dbReference type="Gene3D" id="3.60.21.10">
    <property type="match status" value="1"/>
</dbReference>
<sequence>MTAGALMLTGAVSLDAVATESAAVAAPDSNGLNLGGDGSSLLTAETEAVAPGLDLTSFRRVQGAGWVSGHVMVADLSTPTLSLDVLDAGTVSGGATVSEQISGTGAVAAVNGDYFDMNASVAPVSTNVSSTQGIRTASPADRPAFTMNDGLATVQKLMVQGTVEFAGGSTTLSGINTPSVEANRIGLYTSIWGSYPLNAPIGGATDIAAVSVVDGLVSAIETDPAALTQPANIPSGTSVLVGRGTQAVALSALSVGDPIVITTGVSKDVDLAVSGNQWLVADGVQTPDDQVEAARTAVGVSRDGSTVYVVAVDGRAGDSRGLTVQELGRLMLDLGAWNAINLDGGGSTTMLARTAGNTEATVVNRPSDGNERIVANSLAFFSSAPAAQLSDVMVAPALKRQGADTVLPGLHRTLTGTGLDANLQGIPAEGAFAADSATVSLEAIDGGSARVLGVAAGQASVNYTAEGKTASSGIRVLGELQRITADKSVVALQTAGQTGEVRLTALDGDGNRVPVEVSDASVQAGEKVSVVPNGLDSWLITPTADAGSATITFTVGGRSVDVAVTIGYDVTTVADFSNGADWKFASDRAAGTLTPMPAGGPNGEDALRLQHDFTTSTATRGSYAVAPAPIQIPGQPQALSLWIKGDGSGIWPRIQLKSAAGVTSNLDGPMVTWNDWQQVRFTVPVGTAYPIEISRVRFMETRTAVSYQGDVSIAGLEAIVPASVDQPASPYVHDPIIAANGTVDGRAQRIAVMSDAQFVGRNPDSVNAQGARKALREIVAENPDLLVINGDFVDEAADIDFELAERILDEEVGSKLPWIYVPGNHEVMGAPISNFEKFFGAASGTRDLGSTRIITLNSSAGTLRGGGMAQLNMLEAQLKDAASDAGVTGVMVFFHHPSDDPLSSKDSQLGDRYEAAALNERFATFRKDTGKSIAVINGHVGVFHGASVDGVSQIINGNSGKGPAGAADHGGFVGWTLLGVNPRAGVVGANPDSVSSRINWMQAETRPRVDELRLDAPTVMTVGETASVASTLVQDGGREVPVAWPVTAQWAGEGVTVVDGGSTRSQERAASTLRLNTLTGELTATQAGTAMLSVTVNGVRAEVPVTVAGAPVDPVDPTDPTDPTDPVDPTDPTGPTDPTDPSGPGNGNGGSTGEGSDVAGGSSDTGAIATTGFAAGSLGLGGAILLLAGAALVVIRRRKLRTRQ</sequence>
<evidence type="ECO:0000313" key="6">
    <source>
        <dbReference type="Proteomes" id="UP000291483"/>
    </source>
</evidence>
<proteinExistence type="predicted"/>
<dbReference type="SUPFAM" id="SSF56300">
    <property type="entry name" value="Metallo-dependent phosphatases"/>
    <property type="match status" value="1"/>
</dbReference>
<reference evidence="5 6" key="1">
    <citation type="submission" date="2019-02" db="EMBL/GenBank/DDBJ databases">
        <title>Sequencing the genomes of 1000 actinobacteria strains.</title>
        <authorList>
            <person name="Klenk H.-P."/>
        </authorList>
    </citation>
    <scope>NUCLEOTIDE SEQUENCE [LARGE SCALE GENOMIC DNA]</scope>
    <source>
        <strain evidence="5 6">DSM 18319</strain>
    </source>
</reference>
<dbReference type="AlphaFoldDB" id="A0A4Q8ALP3"/>
<dbReference type="EMBL" id="SHLC01000001">
    <property type="protein sequence ID" value="RZU65378.1"/>
    <property type="molecule type" value="Genomic_DNA"/>
</dbReference>
<evidence type="ECO:0000259" key="4">
    <source>
        <dbReference type="Pfam" id="PF09992"/>
    </source>
</evidence>
<evidence type="ECO:0000256" key="2">
    <source>
        <dbReference type="SAM" id="Phobius"/>
    </source>
</evidence>
<feature type="compositionally biased region" description="Low complexity" evidence="1">
    <location>
        <begin position="1130"/>
        <end position="1143"/>
    </location>
</feature>
<accession>A0A4Q8ALP3</accession>
<evidence type="ECO:0000259" key="3">
    <source>
        <dbReference type="Pfam" id="PF00149"/>
    </source>
</evidence>
<feature type="transmembrane region" description="Helical" evidence="2">
    <location>
        <begin position="1173"/>
        <end position="1195"/>
    </location>
</feature>
<dbReference type="PANTHER" id="PTHR40446">
    <property type="entry name" value="N-ACETYLGLUCOSAMINE-1-PHOSPHODIESTER ALPHA-N-ACETYLGLUCOSAMINIDASE"/>
    <property type="match status" value="1"/>
</dbReference>
<evidence type="ECO:0000256" key="1">
    <source>
        <dbReference type="SAM" id="MobiDB-lite"/>
    </source>
</evidence>
<dbReference type="Pfam" id="PF09992">
    <property type="entry name" value="NAGPA"/>
    <property type="match status" value="1"/>
</dbReference>
<feature type="domain" description="Calcineurin-like phosphoesterase" evidence="3">
    <location>
        <begin position="749"/>
        <end position="939"/>
    </location>
</feature>
<dbReference type="InterPro" id="IPR004843">
    <property type="entry name" value="Calcineurin-like_PHP"/>
</dbReference>
<dbReference type="Pfam" id="PF00149">
    <property type="entry name" value="Metallophos"/>
    <property type="match status" value="1"/>
</dbReference>
<feature type="domain" description="Phosphodiester glycosidase" evidence="4">
    <location>
        <begin position="232"/>
        <end position="381"/>
    </location>
</feature>
<protein>
    <submittedName>
        <fullName evidence="5">Calcineurin-like phosphoesterase family protein</fullName>
    </submittedName>
</protein>
<name>A0A4Q8ALP3_9MICO</name>
<keyword evidence="6" id="KW-1185">Reference proteome</keyword>
<feature type="region of interest" description="Disordered" evidence="1">
    <location>
        <begin position="1108"/>
        <end position="1163"/>
    </location>
</feature>
<dbReference type="GO" id="GO:0016787">
    <property type="term" value="F:hydrolase activity"/>
    <property type="evidence" value="ECO:0007669"/>
    <property type="project" value="InterPro"/>
</dbReference>
<organism evidence="5 6">
    <name type="scientific">Microterricola gilva</name>
    <dbReference type="NCBI Taxonomy" id="393267"/>
    <lineage>
        <taxon>Bacteria</taxon>
        <taxon>Bacillati</taxon>
        <taxon>Actinomycetota</taxon>
        <taxon>Actinomycetes</taxon>
        <taxon>Micrococcales</taxon>
        <taxon>Microbacteriaceae</taxon>
        <taxon>Microterricola</taxon>
    </lineage>
</organism>
<dbReference type="InterPro" id="IPR029052">
    <property type="entry name" value="Metallo-depent_PP-like"/>
</dbReference>
<evidence type="ECO:0000313" key="5">
    <source>
        <dbReference type="EMBL" id="RZU65378.1"/>
    </source>
</evidence>
<gene>
    <name evidence="5" type="ORF">EV379_1711</name>
</gene>
<keyword evidence="2" id="KW-0472">Membrane</keyword>
<keyword evidence="2" id="KW-0812">Transmembrane</keyword>
<dbReference type="InterPro" id="IPR018711">
    <property type="entry name" value="NAGPA"/>
</dbReference>
<dbReference type="PANTHER" id="PTHR40446:SF2">
    <property type="entry name" value="N-ACETYLGLUCOSAMINE-1-PHOSPHODIESTER ALPHA-N-ACETYLGLUCOSAMINIDASE"/>
    <property type="match status" value="1"/>
</dbReference>
<comment type="caution">
    <text evidence="5">The sequence shown here is derived from an EMBL/GenBank/DDBJ whole genome shotgun (WGS) entry which is preliminary data.</text>
</comment>
<dbReference type="Proteomes" id="UP000291483">
    <property type="component" value="Unassembled WGS sequence"/>
</dbReference>
<keyword evidence="2" id="KW-1133">Transmembrane helix</keyword>
<feature type="compositionally biased region" description="Gly residues" evidence="1">
    <location>
        <begin position="1144"/>
        <end position="1153"/>
    </location>
</feature>